<dbReference type="InterPro" id="IPR036388">
    <property type="entry name" value="WH-like_DNA-bd_sf"/>
</dbReference>
<evidence type="ECO:0000256" key="10">
    <source>
        <dbReference type="SAM" id="MobiDB-lite"/>
    </source>
</evidence>
<protein>
    <recommendedName>
        <fullName evidence="11">E2F/DP family winged-helix DNA-binding domain-containing protein</fullName>
    </recommendedName>
</protein>
<keyword evidence="3" id="KW-0678">Repressor</keyword>
<dbReference type="FunFam" id="1.10.10.10:FF:000295">
    <property type="entry name" value="E2F transcription factor-like E2FE"/>
    <property type="match status" value="1"/>
</dbReference>
<evidence type="ECO:0000256" key="7">
    <source>
        <dbReference type="ARBA" id="ARBA00023242"/>
    </source>
</evidence>
<dbReference type="PANTHER" id="PTHR12081">
    <property type="entry name" value="TRANSCRIPTION FACTOR E2F"/>
    <property type="match status" value="1"/>
</dbReference>
<feature type="domain" description="E2F/DP family winged-helix DNA-binding" evidence="11">
    <location>
        <begin position="149"/>
        <end position="229"/>
    </location>
</feature>
<dbReference type="GO" id="GO:0000978">
    <property type="term" value="F:RNA polymerase II cis-regulatory region sequence-specific DNA binding"/>
    <property type="evidence" value="ECO:0007669"/>
    <property type="project" value="InterPro"/>
</dbReference>
<reference evidence="12" key="1">
    <citation type="submission" date="2018-02" db="EMBL/GenBank/DDBJ databases">
        <title>Rhizophora mucronata_Transcriptome.</title>
        <authorList>
            <person name="Meera S.P."/>
            <person name="Sreeshan A."/>
            <person name="Augustine A."/>
        </authorList>
    </citation>
    <scope>NUCLEOTIDE SEQUENCE</scope>
    <source>
        <tissue evidence="12">Leaf</tissue>
    </source>
</reference>
<dbReference type="SMART" id="SM01372">
    <property type="entry name" value="E2F_TDP"/>
    <property type="match status" value="2"/>
</dbReference>
<evidence type="ECO:0000256" key="2">
    <source>
        <dbReference type="ARBA" id="ARBA00010940"/>
    </source>
</evidence>
<dbReference type="AlphaFoldDB" id="A0A2P2K4M9"/>
<dbReference type="FunFam" id="1.10.10.10:FF:000073">
    <property type="entry name" value="E2F transcription factor 8"/>
    <property type="match status" value="1"/>
</dbReference>
<evidence type="ECO:0000256" key="6">
    <source>
        <dbReference type="ARBA" id="ARBA00023163"/>
    </source>
</evidence>
<dbReference type="InterPro" id="IPR003316">
    <property type="entry name" value="E2F_WHTH_DNA-bd_dom"/>
</dbReference>
<comment type="similarity">
    <text evidence="2 9">Belongs to the E2F/DP family.</text>
</comment>
<feature type="domain" description="E2F/DP family winged-helix DNA-binding" evidence="11">
    <location>
        <begin position="25"/>
        <end position="90"/>
    </location>
</feature>
<evidence type="ECO:0000256" key="9">
    <source>
        <dbReference type="RuleBase" id="RU003796"/>
    </source>
</evidence>
<dbReference type="EMBL" id="GGEC01020202">
    <property type="protein sequence ID" value="MBX00686.1"/>
    <property type="molecule type" value="Transcribed_RNA"/>
</dbReference>
<organism evidence="12">
    <name type="scientific">Rhizophora mucronata</name>
    <name type="common">Asiatic mangrove</name>
    <dbReference type="NCBI Taxonomy" id="61149"/>
    <lineage>
        <taxon>Eukaryota</taxon>
        <taxon>Viridiplantae</taxon>
        <taxon>Streptophyta</taxon>
        <taxon>Embryophyta</taxon>
        <taxon>Tracheophyta</taxon>
        <taxon>Spermatophyta</taxon>
        <taxon>Magnoliopsida</taxon>
        <taxon>eudicotyledons</taxon>
        <taxon>Gunneridae</taxon>
        <taxon>Pentapetalae</taxon>
        <taxon>rosids</taxon>
        <taxon>fabids</taxon>
        <taxon>Malpighiales</taxon>
        <taxon>Rhizophoraceae</taxon>
        <taxon>Rhizophora</taxon>
    </lineage>
</organism>
<name>A0A2P2K4M9_RHIMU</name>
<feature type="compositionally biased region" description="Polar residues" evidence="10">
    <location>
        <begin position="381"/>
        <end position="396"/>
    </location>
</feature>
<dbReference type="Gene3D" id="1.10.10.10">
    <property type="entry name" value="Winged helix-like DNA-binding domain superfamily/Winged helix DNA-binding domain"/>
    <property type="match status" value="2"/>
</dbReference>
<accession>A0A2P2K4M9</accession>
<keyword evidence="4 9" id="KW-0805">Transcription regulation</keyword>
<dbReference type="PANTHER" id="PTHR12081:SF7">
    <property type="entry name" value="TRANSCRIPTION FACTOR EFL-3"/>
    <property type="match status" value="1"/>
</dbReference>
<evidence type="ECO:0000259" key="11">
    <source>
        <dbReference type="SMART" id="SM01372"/>
    </source>
</evidence>
<feature type="compositionally biased region" description="Polar residues" evidence="10">
    <location>
        <begin position="128"/>
        <end position="143"/>
    </location>
</feature>
<dbReference type="SUPFAM" id="SSF46785">
    <property type="entry name" value="Winged helix' DNA-binding domain"/>
    <property type="match status" value="2"/>
</dbReference>
<feature type="region of interest" description="Disordered" evidence="10">
    <location>
        <begin position="124"/>
        <end position="143"/>
    </location>
</feature>
<evidence type="ECO:0000256" key="5">
    <source>
        <dbReference type="ARBA" id="ARBA00023125"/>
    </source>
</evidence>
<dbReference type="GO" id="GO:0090575">
    <property type="term" value="C:RNA polymerase II transcription regulator complex"/>
    <property type="evidence" value="ECO:0007669"/>
    <property type="project" value="TreeGrafter"/>
</dbReference>
<keyword evidence="6 9" id="KW-0804">Transcription</keyword>
<dbReference type="InterPro" id="IPR015633">
    <property type="entry name" value="E2F"/>
</dbReference>
<dbReference type="GO" id="GO:0000981">
    <property type="term" value="F:DNA-binding transcription factor activity, RNA polymerase II-specific"/>
    <property type="evidence" value="ECO:0007669"/>
    <property type="project" value="TreeGrafter"/>
</dbReference>
<keyword evidence="8" id="KW-0131">Cell cycle</keyword>
<evidence type="ECO:0000256" key="8">
    <source>
        <dbReference type="ARBA" id="ARBA00023306"/>
    </source>
</evidence>
<evidence type="ECO:0000256" key="4">
    <source>
        <dbReference type="ARBA" id="ARBA00023015"/>
    </source>
</evidence>
<evidence type="ECO:0000313" key="12">
    <source>
        <dbReference type="EMBL" id="MBX00686.1"/>
    </source>
</evidence>
<dbReference type="Pfam" id="PF02319">
    <property type="entry name" value="WHD_E2F_TDP"/>
    <property type="match status" value="2"/>
</dbReference>
<feature type="region of interest" description="Disordered" evidence="10">
    <location>
        <begin position="373"/>
        <end position="396"/>
    </location>
</feature>
<comment type="subcellular location">
    <subcellularLocation>
        <location evidence="1 9">Nucleus</location>
    </subcellularLocation>
</comment>
<proteinExistence type="inferred from homology"/>
<evidence type="ECO:0000256" key="3">
    <source>
        <dbReference type="ARBA" id="ARBA00022491"/>
    </source>
</evidence>
<keyword evidence="7 9" id="KW-0539">Nucleus</keyword>
<evidence type="ECO:0000256" key="1">
    <source>
        <dbReference type="ARBA" id="ARBA00004123"/>
    </source>
</evidence>
<sequence>MREMAGAVPEVSRDSETAGKQFYCRKEKSLGVLCSNFLKLYNRDGVDLIGLDDAAIKLGVERRRIYDVVNILESVGVVARKQKNQYSWKGFAAIPQALRELKEESLKENFGASGFCSSMKDLNENENKGSSQNANGEDNSSMLSKLESKREKSLWLLTQNFVKLFLCSDMDFITLDNAAAALLGDDHNSTAMRTKVRRLYDIANVFSSLNLIEKTHHPESRKPAYRWLGWTGKPNNGSVTTSDLQVPKKRIFGTDITNTKRKRADPLVGLKSNQKENVPVGIKHNDLENDGSVDKLKQHSRHSSAGFVYGPFTPRSEATVHDSAGHNSIQDLKTLASTYYPRYQNQALGELFSHYVEAWKSWHVEAAAKERLSEGAGASVCGNNSGRPTTEKSTNQ</sequence>
<keyword evidence="5 9" id="KW-0238">DNA-binding</keyword>
<dbReference type="InterPro" id="IPR036390">
    <property type="entry name" value="WH_DNA-bd_sf"/>
</dbReference>